<comment type="caution">
    <text evidence="8">The sequence shown here is derived from an EMBL/GenBank/DDBJ whole genome shotgun (WGS) entry which is preliminary data.</text>
</comment>
<dbReference type="InterPro" id="IPR026791">
    <property type="entry name" value="DOCK"/>
</dbReference>
<dbReference type="GO" id="GO:0005085">
    <property type="term" value="F:guanyl-nucleotide exchange factor activity"/>
    <property type="evidence" value="ECO:0007669"/>
    <property type="project" value="InterPro"/>
</dbReference>
<proteinExistence type="inferred from homology"/>
<dbReference type="GO" id="GO:0005737">
    <property type="term" value="C:cytoplasm"/>
    <property type="evidence" value="ECO:0007669"/>
    <property type="project" value="UniProtKB-SubCell"/>
</dbReference>
<dbReference type="PANTHER" id="PTHR45653:SF7">
    <property type="entry name" value="DEDICATOR OF CYTOKINESIS PROTEIN 4"/>
    <property type="match status" value="1"/>
</dbReference>
<dbReference type="InterPro" id="IPR035769">
    <property type="entry name" value="DOCK4_SH3"/>
</dbReference>
<dbReference type="SMART" id="SM00326">
    <property type="entry name" value="SH3"/>
    <property type="match status" value="1"/>
</dbReference>
<dbReference type="Pfam" id="PF14429">
    <property type="entry name" value="DOCK-C2"/>
    <property type="match status" value="1"/>
</dbReference>
<evidence type="ECO:0000313" key="9">
    <source>
        <dbReference type="Proteomes" id="UP000710432"/>
    </source>
</evidence>
<evidence type="ECO:0000256" key="1">
    <source>
        <dbReference type="ARBA" id="ARBA00004496"/>
    </source>
</evidence>
<dbReference type="PROSITE" id="PS51650">
    <property type="entry name" value="C2_DOCK"/>
    <property type="match status" value="1"/>
</dbReference>
<evidence type="ECO:0000259" key="6">
    <source>
        <dbReference type="PROSITE" id="PS50002"/>
    </source>
</evidence>
<dbReference type="PROSITE" id="PS50002">
    <property type="entry name" value="SH3"/>
    <property type="match status" value="1"/>
</dbReference>
<comment type="similarity">
    <text evidence="5">Belongs to the DOCK family.</text>
</comment>
<sequence length="803" mass="91173">MRVLTFPERTGIPVGSEGNIFSAHSPTWQFLLAGQQCETFDDSMLTLGLVQLSFIASFRGTVPYGLSLEIGDTVQILEKCDGWYRGFALKNPNIKGIFPSSYVHLKNACVKNKGQFEMVIPTEDSVITEMTSTLRDWGTMWKQLYVRNEGDLFHRLWHIMNEILDLRRQVLVGHLTHDRMKDVKRHITARLDWGNEQLGLDLVPRKEYAMVDPEDISITELYRLMEHRHRKKDTPVQASSHHLFVQMKSLMCSNLGEELEVIFSLFDSKENRPISERFFLRLNRNGLPKAPDKPDRHCSLFVDLGSSDLRKDIYITVHIIRIGRMGAGEKKNACSVQYRRPFGCAVLSIADLLTGETKDDLVLKVYMCNTESEWYQIHENIIKKLNARYNLTGSNAGLAVSLQLLHGDIEQIRREYSSVFSHGVSITRKLGFSNIIMPGEMRNDLYITVERGEFEKGGKSVARNVEVTMFIVDSNGQPLKDFISFGSGEPPATEYHSFVLYHNNSPRWSELLKLPIPVDKFRGSHIRFEFRHCSTKEKGEKKLFGFSFVPLMQEDGRTLPDGTHELIVHKFLQDTLDTLFGILDENSQKYGSKVFDSLVHIINLLQDSKFHHFKPVMDTYIESHFAGALAYRDLIKVLKWYVDRITEAERQEHIQEVLKAVFLSSFPAVYSELLKLFDVREVANLVQDTLGSLPTIMHVDDSLQAIKLQCIGKTVESQLYTNPGSVPGPGGEAQSGLGSGELPYGMEEVEELRSLGALAMATLPLMDYGEAEAAHSQRSCPVMLGLTFADSSWKKTKAVMCKR</sequence>
<dbReference type="Gene3D" id="2.30.30.40">
    <property type="entry name" value="SH3 Domains"/>
    <property type="match status" value="1"/>
</dbReference>
<organism evidence="8 9">
    <name type="scientific">Microtus ochrogaster</name>
    <name type="common">Prairie vole</name>
    <dbReference type="NCBI Taxonomy" id="79684"/>
    <lineage>
        <taxon>Eukaryota</taxon>
        <taxon>Metazoa</taxon>
        <taxon>Chordata</taxon>
        <taxon>Craniata</taxon>
        <taxon>Vertebrata</taxon>
        <taxon>Euteleostomi</taxon>
        <taxon>Mammalia</taxon>
        <taxon>Eutheria</taxon>
        <taxon>Euarchontoglires</taxon>
        <taxon>Glires</taxon>
        <taxon>Rodentia</taxon>
        <taxon>Myomorpha</taxon>
        <taxon>Muroidea</taxon>
        <taxon>Cricetidae</taxon>
        <taxon>Arvicolinae</taxon>
        <taxon>Microtus</taxon>
    </lineage>
</organism>
<name>A0A8J6GLV6_MICOH</name>
<dbReference type="Gene3D" id="1.20.1270.350">
    <property type="entry name" value="Dedicator of cytokinesis N-terminal subdomain"/>
    <property type="match status" value="1"/>
</dbReference>
<dbReference type="CDD" id="cd12049">
    <property type="entry name" value="SH3_DOCK4_B"/>
    <property type="match status" value="1"/>
</dbReference>
<dbReference type="InterPro" id="IPR027007">
    <property type="entry name" value="C2_DOCK-type_domain"/>
</dbReference>
<dbReference type="InterPro" id="IPR036028">
    <property type="entry name" value="SH3-like_dom_sf"/>
</dbReference>
<evidence type="ECO:0000259" key="7">
    <source>
        <dbReference type="PROSITE" id="PS51650"/>
    </source>
</evidence>
<dbReference type="EMBL" id="JAATJU010021664">
    <property type="protein sequence ID" value="KAH0513088.1"/>
    <property type="molecule type" value="Genomic_DNA"/>
</dbReference>
<dbReference type="FunFam" id="1.20.1270.350:FF:000001">
    <property type="entry name" value="dedicator of cytokinesis protein 4"/>
    <property type="match status" value="1"/>
</dbReference>
<keyword evidence="3" id="KW-0963">Cytoplasm</keyword>
<dbReference type="Pfam" id="PF23554">
    <property type="entry name" value="TPR_DOCK"/>
    <property type="match status" value="1"/>
</dbReference>
<dbReference type="InterPro" id="IPR056372">
    <property type="entry name" value="TPR_DOCK"/>
</dbReference>
<accession>A0A8J6GLV6</accession>
<dbReference type="Pfam" id="PF16172">
    <property type="entry name" value="DOCK_N"/>
    <property type="match status" value="1"/>
</dbReference>
<dbReference type="PANTHER" id="PTHR45653">
    <property type="entry name" value="DEDICATOR OF CYTOKINESIS"/>
    <property type="match status" value="1"/>
</dbReference>
<dbReference type="GO" id="GO:0031267">
    <property type="term" value="F:small GTPase binding"/>
    <property type="evidence" value="ECO:0007669"/>
    <property type="project" value="TreeGrafter"/>
</dbReference>
<evidence type="ECO:0000313" key="8">
    <source>
        <dbReference type="EMBL" id="KAH0513088.1"/>
    </source>
</evidence>
<evidence type="ECO:0000256" key="4">
    <source>
        <dbReference type="PROSITE-ProRule" id="PRU00192"/>
    </source>
</evidence>
<feature type="domain" description="C2 DOCK-type" evidence="7">
    <location>
        <begin position="442"/>
        <end position="602"/>
    </location>
</feature>
<comment type="subcellular location">
    <subcellularLocation>
        <location evidence="1">Cytoplasm</location>
    </subcellularLocation>
</comment>
<dbReference type="AlphaFoldDB" id="A0A8J6GLV6"/>
<dbReference type="GO" id="GO:0005886">
    <property type="term" value="C:plasma membrane"/>
    <property type="evidence" value="ECO:0007669"/>
    <property type="project" value="TreeGrafter"/>
</dbReference>
<dbReference type="GO" id="GO:0060326">
    <property type="term" value="P:cell chemotaxis"/>
    <property type="evidence" value="ECO:0007669"/>
    <property type="project" value="TreeGrafter"/>
</dbReference>
<gene>
    <name evidence="8" type="ORF">LTLLF_141895</name>
</gene>
<dbReference type="InterPro" id="IPR042455">
    <property type="entry name" value="DOCK_N_sub1"/>
</dbReference>
<dbReference type="SUPFAM" id="SSF50044">
    <property type="entry name" value="SH3-domain"/>
    <property type="match status" value="1"/>
</dbReference>
<dbReference type="InterPro" id="IPR001452">
    <property type="entry name" value="SH3_domain"/>
</dbReference>
<dbReference type="InterPro" id="IPR032376">
    <property type="entry name" value="DOCK_N"/>
</dbReference>
<evidence type="ECO:0000256" key="5">
    <source>
        <dbReference type="PROSITE-ProRule" id="PRU00983"/>
    </source>
</evidence>
<feature type="domain" description="SH3" evidence="6">
    <location>
        <begin position="43"/>
        <end position="108"/>
    </location>
</feature>
<reference evidence="8" key="1">
    <citation type="submission" date="2020-03" db="EMBL/GenBank/DDBJ databases">
        <title>Studies in the Genomics of Life Span.</title>
        <authorList>
            <person name="Glass D."/>
        </authorList>
    </citation>
    <scope>NUCLEOTIDE SEQUENCE</scope>
    <source>
        <strain evidence="8">LTLLF</strain>
        <tissue evidence="8">Muscle</tissue>
    </source>
</reference>
<keyword evidence="2 4" id="KW-0728">SH3 domain</keyword>
<dbReference type="Pfam" id="PF07653">
    <property type="entry name" value="SH3_2"/>
    <property type="match status" value="1"/>
</dbReference>
<evidence type="ECO:0000256" key="3">
    <source>
        <dbReference type="ARBA" id="ARBA00022490"/>
    </source>
</evidence>
<dbReference type="FunFam" id="2.60.40.150:FF:000045">
    <property type="entry name" value="Dedicator of cytokinesis protein 4"/>
    <property type="match status" value="1"/>
</dbReference>
<dbReference type="Gene3D" id="2.60.40.150">
    <property type="entry name" value="C2 domain"/>
    <property type="match status" value="1"/>
</dbReference>
<dbReference type="InterPro" id="IPR035892">
    <property type="entry name" value="C2_domain_sf"/>
</dbReference>
<dbReference type="GO" id="GO:0007264">
    <property type="term" value="P:small GTPase-mediated signal transduction"/>
    <property type="evidence" value="ECO:0007669"/>
    <property type="project" value="InterPro"/>
</dbReference>
<dbReference type="Proteomes" id="UP000710432">
    <property type="component" value="Unassembled WGS sequence"/>
</dbReference>
<evidence type="ECO:0000256" key="2">
    <source>
        <dbReference type="ARBA" id="ARBA00022443"/>
    </source>
</evidence>
<protein>
    <submittedName>
        <fullName evidence="8">Dedicator of cytokinesis protein 4</fullName>
    </submittedName>
</protein>